<keyword evidence="9" id="KW-1185">Reference proteome</keyword>
<sequence length="171" mass="18305">MTLELLQRIPAVSAVLRSARSRCGESVNRTPGPYRVRSSSVAASTKAETNTEPNAEPAGLGPRLGALVLDWVLCLLIASLYASPFEKSWPAVLVLILANTFFLGLFGQTPGMRLLRVRCDSYPDGGVIGPARGLFRALLLSLFIPAIILNSEGRGLHDRLAGSIVVTVPRP</sequence>
<dbReference type="Proteomes" id="UP000198688">
    <property type="component" value="Chromosome I"/>
</dbReference>
<comment type="subcellular location">
    <subcellularLocation>
        <location evidence="1">Membrane</location>
        <topology evidence="1">Multi-pass membrane protein</topology>
    </subcellularLocation>
</comment>
<reference evidence="8 9" key="1">
    <citation type="submission" date="2016-10" db="EMBL/GenBank/DDBJ databases">
        <authorList>
            <person name="de Groot N.N."/>
        </authorList>
    </citation>
    <scope>NUCLEOTIDE SEQUENCE [LARGE SCALE GENOMIC DNA]</scope>
    <source>
        <strain evidence="8 9">DSM 43941</strain>
    </source>
</reference>
<feature type="transmembrane region" description="Helical" evidence="6">
    <location>
        <begin position="89"/>
        <end position="107"/>
    </location>
</feature>
<evidence type="ECO:0000313" key="8">
    <source>
        <dbReference type="EMBL" id="SDT65086.1"/>
    </source>
</evidence>
<dbReference type="GO" id="GO:0016020">
    <property type="term" value="C:membrane"/>
    <property type="evidence" value="ECO:0007669"/>
    <property type="project" value="UniProtKB-SubCell"/>
</dbReference>
<feature type="compositionally biased region" description="Polar residues" evidence="5">
    <location>
        <begin position="37"/>
        <end position="53"/>
    </location>
</feature>
<dbReference type="STRING" id="113562.SAMN04489716_5209"/>
<dbReference type="EMBL" id="LT629758">
    <property type="protein sequence ID" value="SDT65086.1"/>
    <property type="molecule type" value="Genomic_DNA"/>
</dbReference>
<feature type="transmembrane region" description="Helical" evidence="6">
    <location>
        <begin position="127"/>
        <end position="149"/>
    </location>
</feature>
<name>A0A1H2C4Z4_9ACTN</name>
<dbReference type="AlphaFoldDB" id="A0A1H2C4Z4"/>
<keyword evidence="4 6" id="KW-0472">Membrane</keyword>
<dbReference type="Pfam" id="PF06271">
    <property type="entry name" value="RDD"/>
    <property type="match status" value="1"/>
</dbReference>
<keyword evidence="3 6" id="KW-1133">Transmembrane helix</keyword>
<evidence type="ECO:0000256" key="3">
    <source>
        <dbReference type="ARBA" id="ARBA00022989"/>
    </source>
</evidence>
<evidence type="ECO:0000256" key="4">
    <source>
        <dbReference type="ARBA" id="ARBA00023136"/>
    </source>
</evidence>
<evidence type="ECO:0000256" key="2">
    <source>
        <dbReference type="ARBA" id="ARBA00022692"/>
    </source>
</evidence>
<evidence type="ECO:0000313" key="9">
    <source>
        <dbReference type="Proteomes" id="UP000198688"/>
    </source>
</evidence>
<keyword evidence="2 6" id="KW-0812">Transmembrane</keyword>
<accession>A0A1H2C4Z4</accession>
<gene>
    <name evidence="8" type="ORF">SAMN04489716_5209</name>
</gene>
<evidence type="ECO:0000259" key="7">
    <source>
        <dbReference type="Pfam" id="PF06271"/>
    </source>
</evidence>
<feature type="domain" description="RDD" evidence="7">
    <location>
        <begin position="58"/>
        <end position="162"/>
    </location>
</feature>
<dbReference type="InterPro" id="IPR010432">
    <property type="entry name" value="RDD"/>
</dbReference>
<evidence type="ECO:0000256" key="6">
    <source>
        <dbReference type="SAM" id="Phobius"/>
    </source>
</evidence>
<evidence type="ECO:0000256" key="5">
    <source>
        <dbReference type="SAM" id="MobiDB-lite"/>
    </source>
</evidence>
<proteinExistence type="predicted"/>
<dbReference type="OrthoDB" id="5187110at2"/>
<protein>
    <submittedName>
        <fullName evidence="8">Uncharacterized membrane protein YckC, RDD family</fullName>
    </submittedName>
</protein>
<feature type="transmembrane region" description="Helical" evidence="6">
    <location>
        <begin position="64"/>
        <end position="82"/>
    </location>
</feature>
<evidence type="ECO:0000256" key="1">
    <source>
        <dbReference type="ARBA" id="ARBA00004141"/>
    </source>
</evidence>
<feature type="region of interest" description="Disordered" evidence="5">
    <location>
        <begin position="24"/>
        <end position="57"/>
    </location>
</feature>
<organism evidence="8 9">
    <name type="scientific">Actinoplanes derwentensis</name>
    <dbReference type="NCBI Taxonomy" id="113562"/>
    <lineage>
        <taxon>Bacteria</taxon>
        <taxon>Bacillati</taxon>
        <taxon>Actinomycetota</taxon>
        <taxon>Actinomycetes</taxon>
        <taxon>Micromonosporales</taxon>
        <taxon>Micromonosporaceae</taxon>
        <taxon>Actinoplanes</taxon>
    </lineage>
</organism>